<dbReference type="InterPro" id="IPR051217">
    <property type="entry name" value="Insect_Cuticle_Struc_Prot"/>
</dbReference>
<dbReference type="Proteomes" id="UP000791440">
    <property type="component" value="Unassembled WGS sequence"/>
</dbReference>
<dbReference type="InterPro" id="IPR000618">
    <property type="entry name" value="Insect_cuticle"/>
</dbReference>
<evidence type="ECO:0000256" key="2">
    <source>
        <dbReference type="ARBA" id="ARBA00022729"/>
    </source>
</evidence>
<dbReference type="AlphaFoldDB" id="A0A922CXP3"/>
<dbReference type="PANTHER" id="PTHR12236">
    <property type="entry name" value="STRUCTURAL CONTITUENT OF CUTICLE"/>
    <property type="match status" value="1"/>
</dbReference>
<evidence type="ECO:0000313" key="5">
    <source>
        <dbReference type="EMBL" id="KAG6463565.1"/>
    </source>
</evidence>
<keyword evidence="6" id="KW-1185">Reference proteome</keyword>
<dbReference type="PROSITE" id="PS51155">
    <property type="entry name" value="CHIT_BIND_RR_2"/>
    <property type="match status" value="1"/>
</dbReference>
<dbReference type="Pfam" id="PF00379">
    <property type="entry name" value="Chitin_bind_4"/>
    <property type="match status" value="1"/>
</dbReference>
<proteinExistence type="predicted"/>
<dbReference type="GO" id="GO:0042302">
    <property type="term" value="F:structural constituent of cuticle"/>
    <property type="evidence" value="ECO:0007669"/>
    <property type="project" value="UniProtKB-UniRule"/>
</dbReference>
<dbReference type="PANTHER" id="PTHR12236:SF95">
    <property type="entry name" value="CUTICULAR PROTEIN 76BD, ISOFORM C-RELATED"/>
    <property type="match status" value="1"/>
</dbReference>
<feature type="region of interest" description="Disordered" evidence="4">
    <location>
        <begin position="59"/>
        <end position="98"/>
    </location>
</feature>
<dbReference type="GO" id="GO:0031012">
    <property type="term" value="C:extracellular matrix"/>
    <property type="evidence" value="ECO:0007669"/>
    <property type="project" value="TreeGrafter"/>
</dbReference>
<reference evidence="5" key="1">
    <citation type="journal article" date="2016" name="Insect Biochem. Mol. Biol.">
        <title>Multifaceted biological insights from a draft genome sequence of the tobacco hornworm moth, Manduca sexta.</title>
        <authorList>
            <person name="Kanost M.R."/>
            <person name="Arrese E.L."/>
            <person name="Cao X."/>
            <person name="Chen Y.R."/>
            <person name="Chellapilla S."/>
            <person name="Goldsmith M.R."/>
            <person name="Grosse-Wilde E."/>
            <person name="Heckel D.G."/>
            <person name="Herndon N."/>
            <person name="Jiang H."/>
            <person name="Papanicolaou A."/>
            <person name="Qu J."/>
            <person name="Soulages J.L."/>
            <person name="Vogel H."/>
            <person name="Walters J."/>
            <person name="Waterhouse R.M."/>
            <person name="Ahn S.J."/>
            <person name="Almeida F.C."/>
            <person name="An C."/>
            <person name="Aqrawi P."/>
            <person name="Bretschneider A."/>
            <person name="Bryant W.B."/>
            <person name="Bucks S."/>
            <person name="Chao H."/>
            <person name="Chevignon G."/>
            <person name="Christen J.M."/>
            <person name="Clarke D.F."/>
            <person name="Dittmer N.T."/>
            <person name="Ferguson L.C.F."/>
            <person name="Garavelou S."/>
            <person name="Gordon K.H.J."/>
            <person name="Gunaratna R.T."/>
            <person name="Han Y."/>
            <person name="Hauser F."/>
            <person name="He Y."/>
            <person name="Heidel-Fischer H."/>
            <person name="Hirsh A."/>
            <person name="Hu Y."/>
            <person name="Jiang H."/>
            <person name="Kalra D."/>
            <person name="Klinner C."/>
            <person name="Konig C."/>
            <person name="Kovar C."/>
            <person name="Kroll A.R."/>
            <person name="Kuwar S.S."/>
            <person name="Lee S.L."/>
            <person name="Lehman R."/>
            <person name="Li K."/>
            <person name="Li Z."/>
            <person name="Liang H."/>
            <person name="Lovelace S."/>
            <person name="Lu Z."/>
            <person name="Mansfield J.H."/>
            <person name="McCulloch K.J."/>
            <person name="Mathew T."/>
            <person name="Morton B."/>
            <person name="Muzny D.M."/>
            <person name="Neunemann D."/>
            <person name="Ongeri F."/>
            <person name="Pauchet Y."/>
            <person name="Pu L.L."/>
            <person name="Pyrousis I."/>
            <person name="Rao X.J."/>
            <person name="Redding A."/>
            <person name="Roesel C."/>
            <person name="Sanchez-Gracia A."/>
            <person name="Schaack S."/>
            <person name="Shukla A."/>
            <person name="Tetreau G."/>
            <person name="Wang Y."/>
            <person name="Xiong G.H."/>
            <person name="Traut W."/>
            <person name="Walsh T.K."/>
            <person name="Worley K.C."/>
            <person name="Wu D."/>
            <person name="Wu W."/>
            <person name="Wu Y.Q."/>
            <person name="Zhang X."/>
            <person name="Zou Z."/>
            <person name="Zucker H."/>
            <person name="Briscoe A.D."/>
            <person name="Burmester T."/>
            <person name="Clem R.J."/>
            <person name="Feyereisen R."/>
            <person name="Grimmelikhuijzen C.J.P."/>
            <person name="Hamodrakas S.J."/>
            <person name="Hansson B.S."/>
            <person name="Huguet E."/>
            <person name="Jermiin L.S."/>
            <person name="Lan Q."/>
            <person name="Lehman H.K."/>
            <person name="Lorenzen M."/>
            <person name="Merzendorfer H."/>
            <person name="Michalopoulos I."/>
            <person name="Morton D.B."/>
            <person name="Muthukrishnan S."/>
            <person name="Oakeshott J.G."/>
            <person name="Palmer W."/>
            <person name="Park Y."/>
            <person name="Passarelli A.L."/>
            <person name="Rozas J."/>
            <person name="Schwartz L.M."/>
            <person name="Smith W."/>
            <person name="Southgate A."/>
            <person name="Vilcinskas A."/>
            <person name="Vogt R."/>
            <person name="Wang P."/>
            <person name="Werren J."/>
            <person name="Yu X.Q."/>
            <person name="Zhou J.J."/>
            <person name="Brown S.J."/>
            <person name="Scherer S.E."/>
            <person name="Richards S."/>
            <person name="Blissard G.W."/>
        </authorList>
    </citation>
    <scope>NUCLEOTIDE SEQUENCE</scope>
</reference>
<dbReference type="GO" id="GO:0005615">
    <property type="term" value="C:extracellular space"/>
    <property type="evidence" value="ECO:0007669"/>
    <property type="project" value="TreeGrafter"/>
</dbReference>
<comment type="caution">
    <text evidence="5">The sequence shown here is derived from an EMBL/GenBank/DDBJ whole genome shotgun (WGS) entry which is preliminary data.</text>
</comment>
<protein>
    <recommendedName>
        <fullName evidence="7">Cuticle protein</fullName>
    </recommendedName>
</protein>
<evidence type="ECO:0008006" key="7">
    <source>
        <dbReference type="Google" id="ProtNLM"/>
    </source>
</evidence>
<keyword evidence="1 3" id="KW-0193">Cuticle</keyword>
<sequence length="122" mass="14542">VLVLLTLVAAVFADHHHAFSSQHIEKHDGHHEEVSYGHKEKHHYDFFTHPKYKFEYKVEDHHTKDHKSQHETREHDDVKGYYSLHDPDGSERHVHYHSDKKSGFHADVKHSTHHIVPKKHHH</sequence>
<evidence type="ECO:0000256" key="1">
    <source>
        <dbReference type="ARBA" id="ARBA00022460"/>
    </source>
</evidence>
<dbReference type="EMBL" id="JH668995">
    <property type="protein sequence ID" value="KAG6463565.1"/>
    <property type="molecule type" value="Genomic_DNA"/>
</dbReference>
<reference evidence="5" key="2">
    <citation type="submission" date="2020-12" db="EMBL/GenBank/DDBJ databases">
        <authorList>
            <person name="Kanost M."/>
        </authorList>
    </citation>
    <scope>NUCLEOTIDE SEQUENCE</scope>
</reference>
<gene>
    <name evidence="5" type="ORF">O3G_MSEX013941</name>
</gene>
<evidence type="ECO:0000256" key="3">
    <source>
        <dbReference type="PROSITE-ProRule" id="PRU00497"/>
    </source>
</evidence>
<keyword evidence="2" id="KW-0732">Signal</keyword>
<evidence type="ECO:0000313" key="6">
    <source>
        <dbReference type="Proteomes" id="UP000791440"/>
    </source>
</evidence>
<organism evidence="5 6">
    <name type="scientific">Manduca sexta</name>
    <name type="common">Tobacco hawkmoth</name>
    <name type="synonym">Tobacco hornworm</name>
    <dbReference type="NCBI Taxonomy" id="7130"/>
    <lineage>
        <taxon>Eukaryota</taxon>
        <taxon>Metazoa</taxon>
        <taxon>Ecdysozoa</taxon>
        <taxon>Arthropoda</taxon>
        <taxon>Hexapoda</taxon>
        <taxon>Insecta</taxon>
        <taxon>Pterygota</taxon>
        <taxon>Neoptera</taxon>
        <taxon>Endopterygota</taxon>
        <taxon>Lepidoptera</taxon>
        <taxon>Glossata</taxon>
        <taxon>Ditrysia</taxon>
        <taxon>Bombycoidea</taxon>
        <taxon>Sphingidae</taxon>
        <taxon>Sphinginae</taxon>
        <taxon>Sphingini</taxon>
        <taxon>Manduca</taxon>
    </lineage>
</organism>
<name>A0A922CXP3_MANSE</name>
<evidence type="ECO:0000256" key="4">
    <source>
        <dbReference type="SAM" id="MobiDB-lite"/>
    </source>
</evidence>
<accession>A0A922CXP3</accession>
<feature type="non-terminal residue" evidence="5">
    <location>
        <position position="1"/>
    </location>
</feature>